<name>A0ABQ2N9R8_9ACTN</name>
<evidence type="ECO:0000313" key="1">
    <source>
        <dbReference type="EMBL" id="GGO87998.1"/>
    </source>
</evidence>
<dbReference type="RefSeq" id="WP_188783259.1">
    <property type="nucleotide sequence ID" value="NZ_BMNI01000002.1"/>
</dbReference>
<sequence length="209" mass="23496">MDRDDLRQIAREYGDEPVVFLDEEGIRENALVLGPEGAGWRVWWTDERAGRWGEGWVVDSEQAALECARDRVLQHARTTQLMARARRRRALPSAEPALAEVKATVAELRAFMLRYDVERLRYGVTTLTGILESAEPPVDVLLAAREAHDEMEAFPPRDGWSEAHVVDGTGGVGRGASTELEEMKRRLRQALEAWTLEEPGDGPGRKPLR</sequence>
<accession>A0ABQ2N9R8</accession>
<protein>
    <submittedName>
        <fullName evidence="1">Uncharacterized protein</fullName>
    </submittedName>
</protein>
<proteinExistence type="predicted"/>
<dbReference type="EMBL" id="BMNI01000002">
    <property type="protein sequence ID" value="GGO87998.1"/>
    <property type="molecule type" value="Genomic_DNA"/>
</dbReference>
<dbReference type="Proteomes" id="UP000655410">
    <property type="component" value="Unassembled WGS sequence"/>
</dbReference>
<keyword evidence="2" id="KW-1185">Reference proteome</keyword>
<reference evidence="2" key="1">
    <citation type="journal article" date="2019" name="Int. J. Syst. Evol. Microbiol.">
        <title>The Global Catalogue of Microorganisms (GCM) 10K type strain sequencing project: providing services to taxonomists for standard genome sequencing and annotation.</title>
        <authorList>
            <consortium name="The Broad Institute Genomics Platform"/>
            <consortium name="The Broad Institute Genome Sequencing Center for Infectious Disease"/>
            <person name="Wu L."/>
            <person name="Ma J."/>
        </authorList>
    </citation>
    <scope>NUCLEOTIDE SEQUENCE [LARGE SCALE GENOMIC DNA]</scope>
    <source>
        <strain evidence="2">CGMCC 4.7371</strain>
    </source>
</reference>
<gene>
    <name evidence="1" type="ORF">GCM10011584_13960</name>
</gene>
<comment type="caution">
    <text evidence="1">The sequence shown here is derived from an EMBL/GenBank/DDBJ whole genome shotgun (WGS) entry which is preliminary data.</text>
</comment>
<organism evidence="1 2">
    <name type="scientific">Nocardioides phosphati</name>
    <dbReference type="NCBI Taxonomy" id="1867775"/>
    <lineage>
        <taxon>Bacteria</taxon>
        <taxon>Bacillati</taxon>
        <taxon>Actinomycetota</taxon>
        <taxon>Actinomycetes</taxon>
        <taxon>Propionibacteriales</taxon>
        <taxon>Nocardioidaceae</taxon>
        <taxon>Nocardioides</taxon>
    </lineage>
</organism>
<evidence type="ECO:0000313" key="2">
    <source>
        <dbReference type="Proteomes" id="UP000655410"/>
    </source>
</evidence>